<dbReference type="InterPro" id="IPR018062">
    <property type="entry name" value="HTH_AraC-typ_CS"/>
</dbReference>
<dbReference type="InterPro" id="IPR032783">
    <property type="entry name" value="AraC_lig"/>
</dbReference>
<dbReference type="Proteomes" id="UP001165405">
    <property type="component" value="Unassembled WGS sequence"/>
</dbReference>
<organism evidence="5 6">
    <name type="scientific">Antribacter soli</name>
    <dbReference type="NCBI Taxonomy" id="2910976"/>
    <lineage>
        <taxon>Bacteria</taxon>
        <taxon>Bacillati</taxon>
        <taxon>Actinomycetota</taxon>
        <taxon>Actinomycetes</taxon>
        <taxon>Micrococcales</taxon>
        <taxon>Promicromonosporaceae</taxon>
        <taxon>Antribacter</taxon>
    </lineage>
</organism>
<dbReference type="PROSITE" id="PS01124">
    <property type="entry name" value="HTH_ARAC_FAMILY_2"/>
    <property type="match status" value="1"/>
</dbReference>
<dbReference type="PROSITE" id="PS00041">
    <property type="entry name" value="HTH_ARAC_FAMILY_1"/>
    <property type="match status" value="1"/>
</dbReference>
<keyword evidence="1" id="KW-0805">Transcription regulation</keyword>
<evidence type="ECO:0000313" key="5">
    <source>
        <dbReference type="EMBL" id="MCF4123407.1"/>
    </source>
</evidence>
<evidence type="ECO:0000256" key="2">
    <source>
        <dbReference type="ARBA" id="ARBA00023125"/>
    </source>
</evidence>
<dbReference type="PANTHER" id="PTHR46796:SF7">
    <property type="entry name" value="ARAC FAMILY TRANSCRIPTIONAL REGULATOR"/>
    <property type="match status" value="1"/>
</dbReference>
<dbReference type="Gene3D" id="1.10.10.60">
    <property type="entry name" value="Homeodomain-like"/>
    <property type="match status" value="2"/>
</dbReference>
<evidence type="ECO:0000256" key="3">
    <source>
        <dbReference type="ARBA" id="ARBA00023163"/>
    </source>
</evidence>
<comment type="caution">
    <text evidence="5">The sequence shown here is derived from an EMBL/GenBank/DDBJ whole genome shotgun (WGS) entry which is preliminary data.</text>
</comment>
<evidence type="ECO:0000313" key="6">
    <source>
        <dbReference type="Proteomes" id="UP001165405"/>
    </source>
</evidence>
<protein>
    <submittedName>
        <fullName evidence="5">AraC family transcriptional regulator</fullName>
    </submittedName>
</protein>
<dbReference type="InterPro" id="IPR050204">
    <property type="entry name" value="AraC_XylS_family_regulators"/>
</dbReference>
<name>A0AA41UB51_9MICO</name>
<dbReference type="InterPro" id="IPR018060">
    <property type="entry name" value="HTH_AraC"/>
</dbReference>
<dbReference type="PRINTS" id="PR00032">
    <property type="entry name" value="HTHARAC"/>
</dbReference>
<dbReference type="SUPFAM" id="SSF46689">
    <property type="entry name" value="Homeodomain-like"/>
    <property type="match status" value="2"/>
</dbReference>
<reference evidence="5" key="1">
    <citation type="submission" date="2022-01" db="EMBL/GenBank/DDBJ databases">
        <title>Antribacter sp. nov., isolated from Guizhou of China.</title>
        <authorList>
            <person name="Chengliang C."/>
            <person name="Ya Z."/>
        </authorList>
    </citation>
    <scope>NUCLEOTIDE SEQUENCE</scope>
    <source>
        <strain evidence="5">KLBMP 9083</strain>
    </source>
</reference>
<feature type="domain" description="HTH araC/xylS-type" evidence="4">
    <location>
        <begin position="217"/>
        <end position="314"/>
    </location>
</feature>
<dbReference type="GO" id="GO:0043565">
    <property type="term" value="F:sequence-specific DNA binding"/>
    <property type="evidence" value="ECO:0007669"/>
    <property type="project" value="InterPro"/>
</dbReference>
<dbReference type="Pfam" id="PF12833">
    <property type="entry name" value="HTH_18"/>
    <property type="match status" value="1"/>
</dbReference>
<gene>
    <name evidence="5" type="ORF">L1785_20785</name>
</gene>
<dbReference type="Pfam" id="PF12852">
    <property type="entry name" value="Cupin_6"/>
    <property type="match status" value="1"/>
</dbReference>
<accession>A0AA41UB51</accession>
<dbReference type="GO" id="GO:0003700">
    <property type="term" value="F:DNA-binding transcription factor activity"/>
    <property type="evidence" value="ECO:0007669"/>
    <property type="project" value="InterPro"/>
</dbReference>
<evidence type="ECO:0000259" key="4">
    <source>
        <dbReference type="PROSITE" id="PS01124"/>
    </source>
</evidence>
<dbReference type="PANTHER" id="PTHR46796">
    <property type="entry name" value="HTH-TYPE TRANSCRIPTIONAL ACTIVATOR RHAS-RELATED"/>
    <property type="match status" value="1"/>
</dbReference>
<dbReference type="AlphaFoldDB" id="A0AA41UB51"/>
<dbReference type="SMART" id="SM00342">
    <property type="entry name" value="HTH_ARAC"/>
    <property type="match status" value="1"/>
</dbReference>
<dbReference type="RefSeq" id="WP_236091219.1">
    <property type="nucleotide sequence ID" value="NZ_JAKGSG010000059.1"/>
</dbReference>
<dbReference type="InterPro" id="IPR009057">
    <property type="entry name" value="Homeodomain-like_sf"/>
</dbReference>
<keyword evidence="2" id="KW-0238">DNA-binding</keyword>
<keyword evidence="3" id="KW-0804">Transcription</keyword>
<keyword evidence="6" id="KW-1185">Reference proteome</keyword>
<evidence type="ECO:0000256" key="1">
    <source>
        <dbReference type="ARBA" id="ARBA00023015"/>
    </source>
</evidence>
<dbReference type="InterPro" id="IPR020449">
    <property type="entry name" value="Tscrpt_reg_AraC-type_HTH"/>
</dbReference>
<proteinExistence type="predicted"/>
<dbReference type="EMBL" id="JAKGSG010000059">
    <property type="protein sequence ID" value="MCF4123407.1"/>
    <property type="molecule type" value="Genomic_DNA"/>
</dbReference>
<sequence length="318" mass="34155">MADGNHPGGSGLVQDMHLHAPRSTAGADDEAVAADTLLRRTRWSAREVSPLELMPGHSRRLGDVGIRFLHVAEGHVAVASSQGSDEGPGADDVVVPDLQAGDFVLLPRGGEHHVRAAPQGRARLVTGSLVLHAAPSDRLAELMPPVLLQVGLRLEQPAYASLLDMLDAETSAARAGGSPLLSPLLDLVVSATLRSFFERGCASAREWLGQLHDPLLGPALEAIHAEPGSPWTVDSLARVARASRSSFAERFRSTMGESPARYVTRVRMRRAEEMLVDGRPVSQVAFSLGYDSDEGFRRAFQRHSGLSPTEWRRTAVPA</sequence>